<comment type="caution">
    <text evidence="1">The sequence shown here is derived from an EMBL/GenBank/DDBJ whole genome shotgun (WGS) entry which is preliminary data.</text>
</comment>
<gene>
    <name evidence="1" type="ORF">A3H61_03930</name>
</gene>
<evidence type="ECO:0000313" key="1">
    <source>
        <dbReference type="EMBL" id="OGY72954.1"/>
    </source>
</evidence>
<dbReference type="AlphaFoldDB" id="A0A1G2A7W6"/>
<dbReference type="InterPro" id="IPR021377">
    <property type="entry name" value="DUF3006"/>
</dbReference>
<dbReference type="Pfam" id="PF11213">
    <property type="entry name" value="DUF3006"/>
    <property type="match status" value="1"/>
</dbReference>
<sequence length="76" mass="8778">MMYKKAVLDRFEEPYAILCFEDGQTMRIHRDDLPPGTDAGMAFAIRITREEDTEKSNQELAEALLHEIFNKNDTVS</sequence>
<accession>A0A1G2A7W6</accession>
<evidence type="ECO:0000313" key="2">
    <source>
        <dbReference type="Proteomes" id="UP000178315"/>
    </source>
</evidence>
<evidence type="ECO:0008006" key="3">
    <source>
        <dbReference type="Google" id="ProtNLM"/>
    </source>
</evidence>
<dbReference type="EMBL" id="MHJU01000019">
    <property type="protein sequence ID" value="OGY72954.1"/>
    <property type="molecule type" value="Genomic_DNA"/>
</dbReference>
<dbReference type="Gene3D" id="6.20.120.50">
    <property type="match status" value="1"/>
</dbReference>
<organism evidence="1 2">
    <name type="scientific">Candidatus Jacksonbacteria bacterium RIFCSPLOWO2_02_FULL_44_20</name>
    <dbReference type="NCBI Taxonomy" id="1798460"/>
    <lineage>
        <taxon>Bacteria</taxon>
        <taxon>Candidatus Jacksoniibacteriota</taxon>
    </lineage>
</organism>
<dbReference type="Proteomes" id="UP000178315">
    <property type="component" value="Unassembled WGS sequence"/>
</dbReference>
<protein>
    <recommendedName>
        <fullName evidence="3">DUF3006 domain-containing protein</fullName>
    </recommendedName>
</protein>
<proteinExistence type="predicted"/>
<name>A0A1G2A7W6_9BACT</name>
<reference evidence="1 2" key="1">
    <citation type="journal article" date="2016" name="Nat. Commun.">
        <title>Thousands of microbial genomes shed light on interconnected biogeochemical processes in an aquifer system.</title>
        <authorList>
            <person name="Anantharaman K."/>
            <person name="Brown C.T."/>
            <person name="Hug L.A."/>
            <person name="Sharon I."/>
            <person name="Castelle C.J."/>
            <person name="Probst A.J."/>
            <person name="Thomas B.C."/>
            <person name="Singh A."/>
            <person name="Wilkins M.J."/>
            <person name="Karaoz U."/>
            <person name="Brodie E.L."/>
            <person name="Williams K.H."/>
            <person name="Hubbard S.S."/>
            <person name="Banfield J.F."/>
        </authorList>
    </citation>
    <scope>NUCLEOTIDE SEQUENCE [LARGE SCALE GENOMIC DNA]</scope>
</reference>